<evidence type="ECO:0000256" key="2">
    <source>
        <dbReference type="ARBA" id="ARBA00023043"/>
    </source>
</evidence>
<evidence type="ECO:0000313" key="4">
    <source>
        <dbReference type="EMBL" id="GBG32366.1"/>
    </source>
</evidence>
<dbReference type="InterPro" id="IPR002110">
    <property type="entry name" value="Ankyrin_rpt"/>
</dbReference>
<feature type="repeat" description="ANK" evidence="3">
    <location>
        <begin position="102"/>
        <end position="134"/>
    </location>
</feature>
<dbReference type="InParanoid" id="A0A2R5GN98"/>
<sequence>MPRDTDLHKAAYKGNANAVRACIDEDMIDVNEFGAANRTALHRAVASGSTEVVALLLDRGAIVDIQDKSGRTPLHWAAVVDAVQCAEQLGLAGADINKVSNTGSTPLHMAADQGKYNFVAWALQNGADFTLVDNGGMTAYDLAKQNGFKDIAKLLKPGGSSSSSLFFCGCWPF</sequence>
<dbReference type="PROSITE" id="PS50088">
    <property type="entry name" value="ANK_REPEAT"/>
    <property type="match status" value="3"/>
</dbReference>
<dbReference type="SMART" id="SM00248">
    <property type="entry name" value="ANK"/>
    <property type="match status" value="5"/>
</dbReference>
<evidence type="ECO:0000256" key="1">
    <source>
        <dbReference type="ARBA" id="ARBA00022737"/>
    </source>
</evidence>
<feature type="repeat" description="ANK" evidence="3">
    <location>
        <begin position="36"/>
        <end position="68"/>
    </location>
</feature>
<comment type="caution">
    <text evidence="4">The sequence shown here is derived from an EMBL/GenBank/DDBJ whole genome shotgun (WGS) entry which is preliminary data.</text>
</comment>
<keyword evidence="1" id="KW-0677">Repeat</keyword>
<dbReference type="OrthoDB" id="184751at2759"/>
<name>A0A2R5GN98_9STRA</name>
<gene>
    <name evidence="4" type="ORF">FCC1311_085912</name>
</gene>
<dbReference type="Pfam" id="PF13637">
    <property type="entry name" value="Ank_4"/>
    <property type="match status" value="1"/>
</dbReference>
<accession>A0A2R5GN98</accession>
<dbReference type="EMBL" id="BEYU01000121">
    <property type="protein sequence ID" value="GBG32366.1"/>
    <property type="molecule type" value="Genomic_DNA"/>
</dbReference>
<organism evidence="4 5">
    <name type="scientific">Hondaea fermentalgiana</name>
    <dbReference type="NCBI Taxonomy" id="2315210"/>
    <lineage>
        <taxon>Eukaryota</taxon>
        <taxon>Sar</taxon>
        <taxon>Stramenopiles</taxon>
        <taxon>Bigyra</taxon>
        <taxon>Labyrinthulomycetes</taxon>
        <taxon>Thraustochytrida</taxon>
        <taxon>Thraustochytriidae</taxon>
        <taxon>Hondaea</taxon>
    </lineage>
</organism>
<dbReference type="InterPro" id="IPR050776">
    <property type="entry name" value="Ank_Repeat/CDKN_Inhibitor"/>
</dbReference>
<keyword evidence="2 3" id="KW-0040">ANK repeat</keyword>
<reference evidence="4 5" key="1">
    <citation type="submission" date="2017-12" db="EMBL/GenBank/DDBJ databases">
        <title>Sequencing, de novo assembly and annotation of complete genome of a new Thraustochytrid species, strain FCC1311.</title>
        <authorList>
            <person name="Sedici K."/>
            <person name="Godart F."/>
            <person name="Aiese Cigliano R."/>
            <person name="Sanseverino W."/>
            <person name="Barakat M."/>
            <person name="Ortet P."/>
            <person name="Marechal E."/>
            <person name="Cagnac O."/>
            <person name="Amato A."/>
        </authorList>
    </citation>
    <scope>NUCLEOTIDE SEQUENCE [LARGE SCALE GENOMIC DNA]</scope>
</reference>
<evidence type="ECO:0000256" key="3">
    <source>
        <dbReference type="PROSITE-ProRule" id="PRU00023"/>
    </source>
</evidence>
<dbReference type="PROSITE" id="PS50297">
    <property type="entry name" value="ANK_REP_REGION"/>
    <property type="match status" value="3"/>
</dbReference>
<dbReference type="Gene3D" id="1.25.40.20">
    <property type="entry name" value="Ankyrin repeat-containing domain"/>
    <property type="match status" value="2"/>
</dbReference>
<dbReference type="AlphaFoldDB" id="A0A2R5GN98"/>
<protein>
    <submittedName>
        <fullName evidence="4">Ankyrin repeat domain-containing protein 1</fullName>
    </submittedName>
</protein>
<dbReference type="InterPro" id="IPR036770">
    <property type="entry name" value="Ankyrin_rpt-contain_sf"/>
</dbReference>
<keyword evidence="5" id="KW-1185">Reference proteome</keyword>
<evidence type="ECO:0000313" key="5">
    <source>
        <dbReference type="Proteomes" id="UP000241890"/>
    </source>
</evidence>
<dbReference type="Proteomes" id="UP000241890">
    <property type="component" value="Unassembled WGS sequence"/>
</dbReference>
<feature type="repeat" description="ANK" evidence="3">
    <location>
        <begin position="69"/>
        <end position="101"/>
    </location>
</feature>
<dbReference type="Pfam" id="PF12796">
    <property type="entry name" value="Ank_2"/>
    <property type="match status" value="1"/>
</dbReference>
<dbReference type="PANTHER" id="PTHR24201">
    <property type="entry name" value="ANK_REP_REGION DOMAIN-CONTAINING PROTEIN"/>
    <property type="match status" value="1"/>
</dbReference>
<dbReference type="SUPFAM" id="SSF48403">
    <property type="entry name" value="Ankyrin repeat"/>
    <property type="match status" value="1"/>
</dbReference>
<proteinExistence type="predicted"/>